<gene>
    <name evidence="2" type="ORF">SAMN05192532_10630</name>
</gene>
<protein>
    <submittedName>
        <fullName evidence="2">EDD domain protein, DegV family</fullName>
    </submittedName>
</protein>
<evidence type="ECO:0000313" key="3">
    <source>
        <dbReference type="Proteomes" id="UP000199516"/>
    </source>
</evidence>
<dbReference type="NCBIfam" id="TIGR00762">
    <property type="entry name" value="DegV"/>
    <property type="match status" value="1"/>
</dbReference>
<organism evidence="2 3">
    <name type="scientific">Alteribacillus iranensis</name>
    <dbReference type="NCBI Taxonomy" id="930128"/>
    <lineage>
        <taxon>Bacteria</taxon>
        <taxon>Bacillati</taxon>
        <taxon>Bacillota</taxon>
        <taxon>Bacilli</taxon>
        <taxon>Bacillales</taxon>
        <taxon>Bacillaceae</taxon>
        <taxon>Alteribacillus</taxon>
    </lineage>
</organism>
<keyword evidence="1" id="KW-0446">Lipid-binding</keyword>
<evidence type="ECO:0000256" key="1">
    <source>
        <dbReference type="ARBA" id="ARBA00023121"/>
    </source>
</evidence>
<dbReference type="InterPro" id="IPR003797">
    <property type="entry name" value="DegV"/>
</dbReference>
<dbReference type="GO" id="GO:0008289">
    <property type="term" value="F:lipid binding"/>
    <property type="evidence" value="ECO:0007669"/>
    <property type="project" value="UniProtKB-KW"/>
</dbReference>
<dbReference type="OrthoDB" id="9775494at2"/>
<dbReference type="SUPFAM" id="SSF82549">
    <property type="entry name" value="DAK1/DegV-like"/>
    <property type="match status" value="1"/>
</dbReference>
<accession>A0A1I2EIY7</accession>
<reference evidence="2 3" key="1">
    <citation type="submission" date="2016-10" db="EMBL/GenBank/DDBJ databases">
        <authorList>
            <person name="de Groot N.N."/>
        </authorList>
    </citation>
    <scope>NUCLEOTIDE SEQUENCE [LARGE SCALE GENOMIC DNA]</scope>
    <source>
        <strain evidence="2 3">DSM 23995</strain>
    </source>
</reference>
<dbReference type="Gene3D" id="3.30.1180.10">
    <property type="match status" value="1"/>
</dbReference>
<dbReference type="STRING" id="930128.SAMN05192532_10630"/>
<dbReference type="InterPro" id="IPR043168">
    <property type="entry name" value="DegV_C"/>
</dbReference>
<name>A0A1I2EIY7_9BACI</name>
<dbReference type="Pfam" id="PF02645">
    <property type="entry name" value="DegV"/>
    <property type="match status" value="1"/>
</dbReference>
<dbReference type="Gene3D" id="3.40.50.10170">
    <property type="match status" value="1"/>
</dbReference>
<dbReference type="RefSeq" id="WP_091662625.1">
    <property type="nucleotide sequence ID" value="NZ_FONT01000006.1"/>
</dbReference>
<sequence>MGSIAIVTDSTAYLPKEIIDEYGITVVPLSIVFGDNAYEEGSELSIGEFYKKLGSTDQLPTTSQPSIGKFIEVFSQLGESYGEIITIHLSSGMSGTYQTALTAGQEVPEVEVYGFDSEISCTPQGYYAVEAAKMAREGATVHEILKRLTEMKKSMRAYFMVDSLTHLQRGGRLNGAQALVGSLLKIKPILHIEEKTIAPFEKIRTEKKAINRILSLFEEDAGTGVPIRAAVIHANRLEKAEDVKKRLLNQYDNVTIDVGEFGPVIGTHVGEGSLGIAWYKE</sequence>
<dbReference type="EMBL" id="FONT01000006">
    <property type="protein sequence ID" value="SFE92653.1"/>
    <property type="molecule type" value="Genomic_DNA"/>
</dbReference>
<dbReference type="PANTHER" id="PTHR33434:SF2">
    <property type="entry name" value="FATTY ACID-BINDING PROTEIN TM_1468"/>
    <property type="match status" value="1"/>
</dbReference>
<dbReference type="InterPro" id="IPR050270">
    <property type="entry name" value="DegV_domain_contain"/>
</dbReference>
<evidence type="ECO:0000313" key="2">
    <source>
        <dbReference type="EMBL" id="SFE92653.1"/>
    </source>
</evidence>
<dbReference type="PANTHER" id="PTHR33434">
    <property type="entry name" value="DEGV DOMAIN-CONTAINING PROTEIN DR_1986-RELATED"/>
    <property type="match status" value="1"/>
</dbReference>
<dbReference type="AlphaFoldDB" id="A0A1I2EIY7"/>
<dbReference type="PROSITE" id="PS51482">
    <property type="entry name" value="DEGV"/>
    <property type="match status" value="1"/>
</dbReference>
<proteinExistence type="predicted"/>
<dbReference type="Proteomes" id="UP000199516">
    <property type="component" value="Unassembled WGS sequence"/>
</dbReference>
<keyword evidence="3" id="KW-1185">Reference proteome</keyword>